<sequence>MTPDGRSMVQRPHVSHNFISAIADDMQHRSIKAASTSGGAPGYAQQALCEQCSGRSGSIYEERYWHRPIDDSGDQLIKVDILISRWTDLENRFRREVAASPYDRHIIRIALRDSRLKLTRGQRLIFDGAMPEGTLHITSPAQRMTAEFRDPFDFVHLYVLDEYFRALQGTPLRGKRTLVPDLGDVVVSDPLARLLGRELISCYANDPRYAESIGRSLVTHIATLERPGPADGALLPSRLERVQEYVDAHLDDPPTLATLAGVAGLSQSHFAAQFRRATGNGLHDYLLHRRIERAKVILSSTDMPLVELALFVGFQGQAHFSTVFKARVGDTPARWRRNAANMRYEPSKVSHARSRSRAPGPLE</sequence>
<dbReference type="GO" id="GO:0003700">
    <property type="term" value="F:DNA-binding transcription factor activity"/>
    <property type="evidence" value="ECO:0007669"/>
    <property type="project" value="InterPro"/>
</dbReference>
<evidence type="ECO:0000256" key="3">
    <source>
        <dbReference type="ARBA" id="ARBA00023163"/>
    </source>
</evidence>
<dbReference type="EMBL" id="CP017637">
    <property type="protein sequence ID" value="APG08885.1"/>
    <property type="molecule type" value="Genomic_DNA"/>
</dbReference>
<dbReference type="Proteomes" id="UP000181962">
    <property type="component" value="Chromosome"/>
</dbReference>
<dbReference type="Gene3D" id="1.10.10.60">
    <property type="entry name" value="Homeodomain-like"/>
    <property type="match status" value="2"/>
</dbReference>
<reference evidence="6 7" key="1">
    <citation type="submission" date="2016-11" db="EMBL/GenBank/DDBJ databases">
        <title>Complete Genome Sequence of Bradyrhizobium sp. strain J5, an isolated from soybean nodule in Hokkaido.</title>
        <authorList>
            <person name="Kanehara K."/>
        </authorList>
    </citation>
    <scope>NUCLEOTIDE SEQUENCE [LARGE SCALE GENOMIC DNA]</scope>
    <source>
        <strain evidence="6 7">J5</strain>
    </source>
</reference>
<dbReference type="AlphaFoldDB" id="A0A1L3F6E3"/>
<dbReference type="OrthoDB" id="8334882at2"/>
<keyword evidence="1" id="KW-0805">Transcription regulation</keyword>
<feature type="domain" description="HTH araC/xylS-type" evidence="5">
    <location>
        <begin position="240"/>
        <end position="338"/>
    </location>
</feature>
<evidence type="ECO:0000313" key="6">
    <source>
        <dbReference type="EMBL" id="APG08885.1"/>
    </source>
</evidence>
<keyword evidence="3" id="KW-0804">Transcription</keyword>
<evidence type="ECO:0000256" key="2">
    <source>
        <dbReference type="ARBA" id="ARBA00023125"/>
    </source>
</evidence>
<evidence type="ECO:0000256" key="1">
    <source>
        <dbReference type="ARBA" id="ARBA00023015"/>
    </source>
</evidence>
<dbReference type="SMART" id="SM00342">
    <property type="entry name" value="HTH_ARAC"/>
    <property type="match status" value="1"/>
</dbReference>
<dbReference type="Pfam" id="PF12833">
    <property type="entry name" value="HTH_18"/>
    <property type="match status" value="1"/>
</dbReference>
<name>A0A1L3F6E3_BRAJP</name>
<dbReference type="PROSITE" id="PS01124">
    <property type="entry name" value="HTH_ARAC_FAMILY_2"/>
    <property type="match status" value="1"/>
</dbReference>
<dbReference type="RefSeq" id="WP_071909870.1">
    <property type="nucleotide sequence ID" value="NZ_CP017637.1"/>
</dbReference>
<evidence type="ECO:0000259" key="5">
    <source>
        <dbReference type="PROSITE" id="PS01124"/>
    </source>
</evidence>
<dbReference type="GO" id="GO:0043565">
    <property type="term" value="F:sequence-specific DNA binding"/>
    <property type="evidence" value="ECO:0007669"/>
    <property type="project" value="InterPro"/>
</dbReference>
<proteinExistence type="predicted"/>
<dbReference type="InterPro" id="IPR018060">
    <property type="entry name" value="HTH_AraC"/>
</dbReference>
<organism evidence="6 7">
    <name type="scientific">Bradyrhizobium japonicum</name>
    <dbReference type="NCBI Taxonomy" id="375"/>
    <lineage>
        <taxon>Bacteria</taxon>
        <taxon>Pseudomonadati</taxon>
        <taxon>Pseudomonadota</taxon>
        <taxon>Alphaproteobacteria</taxon>
        <taxon>Hyphomicrobiales</taxon>
        <taxon>Nitrobacteraceae</taxon>
        <taxon>Bradyrhizobium</taxon>
    </lineage>
</organism>
<dbReference type="PANTHER" id="PTHR46796:SF14">
    <property type="entry name" value="TRANSCRIPTIONAL REGULATORY PROTEIN"/>
    <property type="match status" value="1"/>
</dbReference>
<accession>A0A1L3F6E3</accession>
<keyword evidence="2" id="KW-0238">DNA-binding</keyword>
<dbReference type="PANTHER" id="PTHR46796">
    <property type="entry name" value="HTH-TYPE TRANSCRIPTIONAL ACTIVATOR RHAS-RELATED"/>
    <property type="match status" value="1"/>
</dbReference>
<dbReference type="InterPro" id="IPR009057">
    <property type="entry name" value="Homeodomain-like_sf"/>
</dbReference>
<dbReference type="SUPFAM" id="SSF46689">
    <property type="entry name" value="Homeodomain-like"/>
    <property type="match status" value="2"/>
</dbReference>
<feature type="region of interest" description="Disordered" evidence="4">
    <location>
        <begin position="341"/>
        <end position="363"/>
    </location>
</feature>
<evidence type="ECO:0000256" key="4">
    <source>
        <dbReference type="SAM" id="MobiDB-lite"/>
    </source>
</evidence>
<protein>
    <recommendedName>
        <fullName evidence="5">HTH araC/xylS-type domain-containing protein</fullName>
    </recommendedName>
</protein>
<gene>
    <name evidence="6" type="ORF">BKD09_11135</name>
</gene>
<evidence type="ECO:0000313" key="7">
    <source>
        <dbReference type="Proteomes" id="UP000181962"/>
    </source>
</evidence>
<dbReference type="InterPro" id="IPR050204">
    <property type="entry name" value="AraC_XylS_family_regulators"/>
</dbReference>